<protein>
    <submittedName>
        <fullName evidence="2">Uncharacterized protein</fullName>
    </submittedName>
</protein>
<proteinExistence type="predicted"/>
<keyword evidence="3" id="KW-1185">Reference proteome</keyword>
<dbReference type="EMBL" id="OW240924">
    <property type="protein sequence ID" value="CAH2327164.1"/>
    <property type="molecule type" value="Genomic_DNA"/>
</dbReference>
<sequence>MKAKQTPHWVTQQTKPIPPPTNTGKICPPPEGKTPTDHTHPTKKQLTYTETIKLNTDTKNPEVNPIEGTENLTLIYPPPPPQHTSLPTRTDDKP</sequence>
<evidence type="ECO:0000313" key="3">
    <source>
        <dbReference type="Proteomes" id="UP001295444"/>
    </source>
</evidence>
<gene>
    <name evidence="2" type="ORF">PECUL_23A046820</name>
</gene>
<reference evidence="2" key="1">
    <citation type="submission" date="2022-03" db="EMBL/GenBank/DDBJ databases">
        <authorList>
            <person name="Alioto T."/>
            <person name="Alioto T."/>
            <person name="Gomez Garrido J."/>
        </authorList>
    </citation>
    <scope>NUCLEOTIDE SEQUENCE</scope>
</reference>
<evidence type="ECO:0000313" key="2">
    <source>
        <dbReference type="EMBL" id="CAH2327164.1"/>
    </source>
</evidence>
<evidence type="ECO:0000256" key="1">
    <source>
        <dbReference type="SAM" id="MobiDB-lite"/>
    </source>
</evidence>
<feature type="compositionally biased region" description="Polar residues" evidence="1">
    <location>
        <begin position="45"/>
        <end position="58"/>
    </location>
</feature>
<dbReference type="AlphaFoldDB" id="A0AAD1TIE4"/>
<name>A0AAD1TIE4_PELCU</name>
<feature type="compositionally biased region" description="Pro residues" evidence="1">
    <location>
        <begin position="16"/>
        <end position="32"/>
    </location>
</feature>
<accession>A0AAD1TIE4</accession>
<dbReference type="Proteomes" id="UP001295444">
    <property type="component" value="Chromosome 13"/>
</dbReference>
<organism evidence="2 3">
    <name type="scientific">Pelobates cultripes</name>
    <name type="common">Western spadefoot toad</name>
    <dbReference type="NCBI Taxonomy" id="61616"/>
    <lineage>
        <taxon>Eukaryota</taxon>
        <taxon>Metazoa</taxon>
        <taxon>Chordata</taxon>
        <taxon>Craniata</taxon>
        <taxon>Vertebrata</taxon>
        <taxon>Euteleostomi</taxon>
        <taxon>Amphibia</taxon>
        <taxon>Batrachia</taxon>
        <taxon>Anura</taxon>
        <taxon>Pelobatoidea</taxon>
        <taxon>Pelobatidae</taxon>
        <taxon>Pelobates</taxon>
    </lineage>
</organism>
<feature type="region of interest" description="Disordered" evidence="1">
    <location>
        <begin position="1"/>
        <end position="94"/>
    </location>
</feature>